<evidence type="ECO:0000256" key="11">
    <source>
        <dbReference type="PIRSR" id="PIRSR000460-1"/>
    </source>
</evidence>
<evidence type="ECO:0000256" key="10">
    <source>
        <dbReference type="ARBA" id="ARBA00025174"/>
    </source>
</evidence>
<comment type="function">
    <text evidence="10">Phosphorylase is an important allosteric enzyme in carbohydrate metabolism. Enzymes from different sources differ in their regulatory mechanisms and in their natural substrates. However, all known phosphorylases share catalytic and structural properties.</text>
</comment>
<evidence type="ECO:0000313" key="14">
    <source>
        <dbReference type="Proteomes" id="UP001144396"/>
    </source>
</evidence>
<dbReference type="GO" id="GO:0005975">
    <property type="term" value="P:carbohydrate metabolic process"/>
    <property type="evidence" value="ECO:0007669"/>
    <property type="project" value="InterPro"/>
</dbReference>
<evidence type="ECO:0000256" key="7">
    <source>
        <dbReference type="ARBA" id="ARBA00022679"/>
    </source>
</evidence>
<comment type="caution">
    <text evidence="13">The sequence shown here is derived from an EMBL/GenBank/DDBJ whole genome shotgun (WGS) entry which is preliminary data.</text>
</comment>
<dbReference type="PANTHER" id="PTHR42655">
    <property type="entry name" value="GLYCOGEN PHOSPHORYLASE"/>
    <property type="match status" value="1"/>
</dbReference>
<dbReference type="InterPro" id="IPR000811">
    <property type="entry name" value="Glyco_trans_35"/>
</dbReference>
<comment type="catalytic activity">
    <reaction evidence="1">
        <text>[(1-&gt;4)-alpha-D-glucosyl](n) + phosphate = [(1-&gt;4)-alpha-D-glucosyl](n-1) + alpha-D-glucose 1-phosphate</text>
        <dbReference type="Rhea" id="RHEA:41732"/>
        <dbReference type="Rhea" id="RHEA-COMP:9584"/>
        <dbReference type="Rhea" id="RHEA-COMP:9586"/>
        <dbReference type="ChEBI" id="CHEBI:15444"/>
        <dbReference type="ChEBI" id="CHEBI:43474"/>
        <dbReference type="ChEBI" id="CHEBI:58601"/>
        <dbReference type="EC" id="2.4.1.1"/>
    </reaction>
</comment>
<dbReference type="InterPro" id="IPR024517">
    <property type="entry name" value="Glycogen_phosphorylase_DUF3417"/>
</dbReference>
<dbReference type="Pfam" id="PF11897">
    <property type="entry name" value="DUF3417"/>
    <property type="match status" value="1"/>
</dbReference>
<dbReference type="SUPFAM" id="SSF53756">
    <property type="entry name" value="UDP-Glycosyltransferase/glycogen phosphorylase"/>
    <property type="match status" value="1"/>
</dbReference>
<evidence type="ECO:0000313" key="13">
    <source>
        <dbReference type="EMBL" id="GLI28686.1"/>
    </source>
</evidence>
<organism evidence="13 14">
    <name type="scientific">Agromyces rhizosphaerae</name>
    <dbReference type="NCBI Taxonomy" id="88374"/>
    <lineage>
        <taxon>Bacteria</taxon>
        <taxon>Bacillati</taxon>
        <taxon>Actinomycetota</taxon>
        <taxon>Actinomycetes</taxon>
        <taxon>Micrococcales</taxon>
        <taxon>Microbacteriaceae</taxon>
        <taxon>Agromyces</taxon>
    </lineage>
</organism>
<dbReference type="AlphaFoldDB" id="A0A9W6CZ72"/>
<keyword evidence="6" id="KW-0328">Glycosyltransferase</keyword>
<feature type="modified residue" description="N6-(pyridoxal phosphate)lysine" evidence="11">
    <location>
        <position position="648"/>
    </location>
</feature>
<dbReference type="PANTHER" id="PTHR42655:SF1">
    <property type="entry name" value="GLYCOGEN PHOSPHORYLASE"/>
    <property type="match status" value="1"/>
</dbReference>
<dbReference type="Proteomes" id="UP001144396">
    <property type="component" value="Unassembled WGS sequence"/>
</dbReference>
<keyword evidence="5" id="KW-0021">Allosteric enzyme</keyword>
<proteinExistence type="inferred from homology"/>
<dbReference type="PIRSF" id="PIRSF000460">
    <property type="entry name" value="Pprylas_GlgP"/>
    <property type="match status" value="1"/>
</dbReference>
<dbReference type="GO" id="GO:0008184">
    <property type="term" value="F:glycogen phosphorylase activity"/>
    <property type="evidence" value="ECO:0007669"/>
    <property type="project" value="InterPro"/>
</dbReference>
<feature type="domain" description="DUF3417" evidence="12">
    <location>
        <begin position="57"/>
        <end position="164"/>
    </location>
</feature>
<evidence type="ECO:0000256" key="1">
    <source>
        <dbReference type="ARBA" id="ARBA00001275"/>
    </source>
</evidence>
<dbReference type="GO" id="GO:0030170">
    <property type="term" value="F:pyridoxal phosphate binding"/>
    <property type="evidence" value="ECO:0007669"/>
    <property type="project" value="InterPro"/>
</dbReference>
<comment type="similarity">
    <text evidence="3">Belongs to the glycogen phosphorylase family.</text>
</comment>
<evidence type="ECO:0000256" key="3">
    <source>
        <dbReference type="ARBA" id="ARBA00006047"/>
    </source>
</evidence>
<evidence type="ECO:0000256" key="5">
    <source>
        <dbReference type="ARBA" id="ARBA00022533"/>
    </source>
</evidence>
<evidence type="ECO:0000256" key="6">
    <source>
        <dbReference type="ARBA" id="ARBA00022676"/>
    </source>
</evidence>
<dbReference type="InterPro" id="IPR035090">
    <property type="entry name" value="Pyridoxal_P_attach_site"/>
</dbReference>
<name>A0A9W6CZ72_9MICO</name>
<keyword evidence="8 11" id="KW-0663">Pyridoxal phosphate</keyword>
<evidence type="ECO:0000259" key="12">
    <source>
        <dbReference type="Pfam" id="PF11897"/>
    </source>
</evidence>
<dbReference type="Pfam" id="PF00343">
    <property type="entry name" value="Phosphorylase"/>
    <property type="match status" value="1"/>
</dbReference>
<evidence type="ECO:0000256" key="2">
    <source>
        <dbReference type="ARBA" id="ARBA00001933"/>
    </source>
</evidence>
<comment type="cofactor">
    <cofactor evidence="2">
        <name>pyridoxal 5'-phosphate</name>
        <dbReference type="ChEBI" id="CHEBI:597326"/>
    </cofactor>
</comment>
<gene>
    <name evidence="13" type="ORF">ARHIZOSPH14_29280</name>
</gene>
<keyword evidence="7" id="KW-0808">Transferase</keyword>
<dbReference type="InterPro" id="IPR011834">
    <property type="entry name" value="Agluc_phsphrylas"/>
</dbReference>
<reference evidence="13" key="1">
    <citation type="submission" date="2022-12" db="EMBL/GenBank/DDBJ databases">
        <title>Reference genome sequencing for broad-spectrum identification of bacterial and archaeal isolates by mass spectrometry.</title>
        <authorList>
            <person name="Sekiguchi Y."/>
            <person name="Tourlousse D.M."/>
        </authorList>
    </citation>
    <scope>NUCLEOTIDE SEQUENCE</scope>
    <source>
        <strain evidence="13">14</strain>
    </source>
</reference>
<dbReference type="EMBL" id="BSDP01000001">
    <property type="protein sequence ID" value="GLI28686.1"/>
    <property type="molecule type" value="Genomic_DNA"/>
</dbReference>
<evidence type="ECO:0000256" key="4">
    <source>
        <dbReference type="ARBA" id="ARBA00012591"/>
    </source>
</evidence>
<evidence type="ECO:0000256" key="8">
    <source>
        <dbReference type="ARBA" id="ARBA00022898"/>
    </source>
</evidence>
<keyword evidence="9" id="KW-0119">Carbohydrate metabolism</keyword>
<dbReference type="InterPro" id="IPR052182">
    <property type="entry name" value="Glycogen/Maltodextrin_Phosph"/>
</dbReference>
<keyword evidence="14" id="KW-1185">Reference proteome</keyword>
<accession>A0A9W6CZ72</accession>
<dbReference type="PROSITE" id="PS00102">
    <property type="entry name" value="PHOSPHORYLASE"/>
    <property type="match status" value="1"/>
</dbReference>
<dbReference type="Gene3D" id="3.40.50.2000">
    <property type="entry name" value="Glycogen Phosphorylase B"/>
    <property type="match status" value="3"/>
</dbReference>
<evidence type="ECO:0000256" key="9">
    <source>
        <dbReference type="ARBA" id="ARBA00023277"/>
    </source>
</evidence>
<dbReference type="EC" id="2.4.1.1" evidence="4"/>
<protein>
    <recommendedName>
        <fullName evidence="4">glycogen phosphorylase</fullName>
        <ecNumber evidence="4">2.4.1.1</ecNumber>
    </recommendedName>
</protein>
<sequence>MSRPTGIRPTVVVGEVTFRPYRVGDAMAGDCVHESDMFRPYADAVRAIRRFTVRPVVPERLSALEELAANLRWSWHLPTRRLFEHVSPHAWASTGHDPVALLGEVEPARLEELAGDDRFVEWAESLRADLHAYLGEPRWYQRLDGHSPGRIAYFSPEFGIAAALPQYSGGLGILAGDHLKSASDLGVPLTAVGLFYRAGYFSQSISPDGWQQERYPVLDPDGLPLTVLRGHDGTPEQVSLAMPGGRALHARVWQAAVGRVTLLLLDTDIPANDDDLRGVTDRLYGGGGEHRLLQELLLGIGGVRALRRWEELGGHEAADVFHTNEGHAGFLGLERISDLIGEGLSFQEALQAVRAGTVFTTHTPVPAGIDRFDRGLVERYLTPELLPGVRPADVMALGTEADPGSHAFNMAIMGLRLGQRANGVSKLHGEVSRRMFSELWAGFDPSEVPIDSVTNGVHAPTWTDPLLKDLAEARFASTDTTAVDWASDVVSDAELWEVKGAMREQLVADARRRVSEAWSASHPGAVSPPWTSGVLDPHVLTIGFARRVPTYKRLTLMLQDPERLAGILTHPERPVQIVVAGKSHPADDEGKQLIQQLVRFASDPAVRQRIVFLPDYDIRMARTLYPGCDVWLNNPLRPLEACGTSGMKAALNGALNCSILDGWWAEYADDDNGWAIPSADAAGDATERDRLEASALYDLIEHRIAPRFYDRDADGVPTAWVDMMRHTLATLSPELSADRMVREYVQRLYRPAAELAATANADDHRAARELAAWKARVQAAWPSVRVRHVESGGLASVPHVGEELRLRVHVDIDGLSDDDVAVQVVYGRVRDGDDLSDLRTRELVPDPSAEAGGARVYTGSVALERAGNFGYTVRVVPRHQLLASPAELGLVALA</sequence>
<dbReference type="NCBIfam" id="TIGR02094">
    <property type="entry name" value="more_P_ylases"/>
    <property type="match status" value="1"/>
</dbReference>